<dbReference type="GO" id="GO:0004813">
    <property type="term" value="F:alanine-tRNA ligase activity"/>
    <property type="evidence" value="ECO:0007669"/>
    <property type="project" value="UniProtKB-UniRule"/>
</dbReference>
<evidence type="ECO:0000256" key="2">
    <source>
        <dbReference type="ARBA" id="ARBA00013168"/>
    </source>
</evidence>
<feature type="binding site" evidence="15">
    <location>
        <position position="639"/>
    </location>
    <ligand>
        <name>Zn(2+)</name>
        <dbReference type="ChEBI" id="CHEBI:29105"/>
    </ligand>
</feature>
<evidence type="ECO:0000256" key="12">
    <source>
        <dbReference type="ARBA" id="ARBA00023146"/>
    </source>
</evidence>
<dbReference type="InterPro" id="IPR009000">
    <property type="entry name" value="Transl_B-barrel_sf"/>
</dbReference>
<dbReference type="Gene3D" id="3.30.980.10">
    <property type="entry name" value="Threonyl-trna Synthetase, Chain A, domain 2"/>
    <property type="match status" value="1"/>
</dbReference>
<dbReference type="SUPFAM" id="SSF50447">
    <property type="entry name" value="Translation proteins"/>
    <property type="match status" value="1"/>
</dbReference>
<evidence type="ECO:0000256" key="8">
    <source>
        <dbReference type="ARBA" id="ARBA00022833"/>
    </source>
</evidence>
<dbReference type="AlphaFoldDB" id="A0A9J6C456"/>
<dbReference type="GO" id="GO:0008270">
    <property type="term" value="F:zinc ion binding"/>
    <property type="evidence" value="ECO:0007669"/>
    <property type="project" value="UniProtKB-UniRule"/>
</dbReference>
<name>A0A9J6C456_POLVA</name>
<comment type="function">
    <text evidence="15">Catalyzes the attachment of alanine to tRNA(Ala) in a two-step reaction: alanine is first activated by ATP to form Ala-AMP and then transferred to the acceptor end of tRNA(Ala). Also edits incorrectly charged tRNA(Ala) via its editing domain.</text>
</comment>
<keyword evidence="5 15" id="KW-0436">Ligase</keyword>
<reference evidence="17" key="1">
    <citation type="submission" date="2021-03" db="EMBL/GenBank/DDBJ databases">
        <title>Chromosome level genome of the anhydrobiotic midge Polypedilum vanderplanki.</title>
        <authorList>
            <person name="Yoshida Y."/>
            <person name="Kikawada T."/>
            <person name="Gusev O."/>
        </authorList>
    </citation>
    <scope>NUCLEOTIDE SEQUENCE</scope>
    <source>
        <strain evidence="17">NIAS01</strain>
        <tissue evidence="17">Whole body or cell culture</tissue>
    </source>
</reference>
<protein>
    <recommendedName>
        <fullName evidence="3">Alanine--tRNA ligase</fullName>
        <ecNumber evidence="2">6.1.1.7</ecNumber>
    </recommendedName>
    <alternativeName>
        <fullName evidence="13">Alanyl-tRNA synthetase</fullName>
    </alternativeName>
</protein>
<dbReference type="SMART" id="SM00863">
    <property type="entry name" value="tRNA_SAD"/>
    <property type="match status" value="1"/>
</dbReference>
<dbReference type="EMBL" id="JADBJN010000002">
    <property type="protein sequence ID" value="KAG5676693.1"/>
    <property type="molecule type" value="Genomic_DNA"/>
</dbReference>
<evidence type="ECO:0000256" key="7">
    <source>
        <dbReference type="ARBA" id="ARBA00022741"/>
    </source>
</evidence>
<dbReference type="InterPro" id="IPR018163">
    <property type="entry name" value="Thr/Ala-tRNA-synth_IIc_edit"/>
</dbReference>
<dbReference type="Pfam" id="PF01411">
    <property type="entry name" value="tRNA-synt_2c"/>
    <property type="match status" value="2"/>
</dbReference>
<evidence type="ECO:0000256" key="10">
    <source>
        <dbReference type="ARBA" id="ARBA00022884"/>
    </source>
</evidence>
<dbReference type="InterPro" id="IPR050058">
    <property type="entry name" value="Ala-tRNA_ligase"/>
</dbReference>
<comment type="domain">
    <text evidence="15">Consists of three domains; the N-terminal catalytic domain, the editing domain and the C-terminal C-Ala domain. The editing domain removes incorrectly charged amino acids, while the C-Ala domain, along with tRNA(Ala), serves as a bridge to cooperatively bring together the editing and aminoacylation centers thus stimulating deacylation of misacylated tRNAs.</text>
</comment>
<keyword evidence="9 15" id="KW-0067">ATP-binding</keyword>
<keyword evidence="4 15" id="KW-0820">tRNA-binding</keyword>
<keyword evidence="8 15" id="KW-0862">Zinc</keyword>
<comment type="cofactor">
    <cofactor evidence="15">
        <name>Zn(2+)</name>
        <dbReference type="ChEBI" id="CHEBI:29105"/>
    </cofactor>
    <text evidence="15">Binds 1 zinc ion per subunit.</text>
</comment>
<dbReference type="PROSITE" id="PS50860">
    <property type="entry name" value="AA_TRNA_LIGASE_II_ALA"/>
    <property type="match status" value="1"/>
</dbReference>
<organism evidence="17 18">
    <name type="scientific">Polypedilum vanderplanki</name>
    <name type="common">Sleeping chironomid midge</name>
    <dbReference type="NCBI Taxonomy" id="319348"/>
    <lineage>
        <taxon>Eukaryota</taxon>
        <taxon>Metazoa</taxon>
        <taxon>Ecdysozoa</taxon>
        <taxon>Arthropoda</taxon>
        <taxon>Hexapoda</taxon>
        <taxon>Insecta</taxon>
        <taxon>Pterygota</taxon>
        <taxon>Neoptera</taxon>
        <taxon>Endopterygota</taxon>
        <taxon>Diptera</taxon>
        <taxon>Nematocera</taxon>
        <taxon>Chironomoidea</taxon>
        <taxon>Chironomidae</taxon>
        <taxon>Chironominae</taxon>
        <taxon>Polypedilum</taxon>
        <taxon>Polypedilum</taxon>
    </lineage>
</organism>
<dbReference type="InterPro" id="IPR045864">
    <property type="entry name" value="aa-tRNA-synth_II/BPL/LPL"/>
</dbReference>
<comment type="catalytic activity">
    <reaction evidence="14 15">
        <text>tRNA(Ala) + L-alanine + ATP = L-alanyl-tRNA(Ala) + AMP + diphosphate</text>
        <dbReference type="Rhea" id="RHEA:12540"/>
        <dbReference type="Rhea" id="RHEA-COMP:9657"/>
        <dbReference type="Rhea" id="RHEA-COMP:9923"/>
        <dbReference type="ChEBI" id="CHEBI:30616"/>
        <dbReference type="ChEBI" id="CHEBI:33019"/>
        <dbReference type="ChEBI" id="CHEBI:57972"/>
        <dbReference type="ChEBI" id="CHEBI:78442"/>
        <dbReference type="ChEBI" id="CHEBI:78497"/>
        <dbReference type="ChEBI" id="CHEBI:456215"/>
        <dbReference type="EC" id="6.1.1.7"/>
    </reaction>
</comment>
<dbReference type="InterPro" id="IPR002318">
    <property type="entry name" value="Ala-tRNA-lgiase_IIc"/>
</dbReference>
<dbReference type="PANTHER" id="PTHR11777">
    <property type="entry name" value="ALANYL-TRNA SYNTHETASE"/>
    <property type="match status" value="1"/>
</dbReference>
<evidence type="ECO:0000256" key="9">
    <source>
        <dbReference type="ARBA" id="ARBA00022840"/>
    </source>
</evidence>
<dbReference type="GO" id="GO:0005524">
    <property type="term" value="F:ATP binding"/>
    <property type="evidence" value="ECO:0007669"/>
    <property type="project" value="UniProtKB-UniRule"/>
</dbReference>
<evidence type="ECO:0000259" key="16">
    <source>
        <dbReference type="PROSITE" id="PS50860"/>
    </source>
</evidence>
<evidence type="ECO:0000256" key="4">
    <source>
        <dbReference type="ARBA" id="ARBA00022555"/>
    </source>
</evidence>
<evidence type="ECO:0000256" key="3">
    <source>
        <dbReference type="ARBA" id="ARBA00017959"/>
    </source>
</evidence>
<evidence type="ECO:0000313" key="18">
    <source>
        <dbReference type="Proteomes" id="UP001107558"/>
    </source>
</evidence>
<feature type="binding site" evidence="15">
    <location>
        <position position="643"/>
    </location>
    <ligand>
        <name>Zn(2+)</name>
        <dbReference type="ChEBI" id="CHEBI:29105"/>
    </ligand>
</feature>
<feature type="domain" description="Alanyl-transfer RNA synthetases family profile" evidence="16">
    <location>
        <begin position="27"/>
        <end position="788"/>
    </location>
</feature>
<dbReference type="PANTHER" id="PTHR11777:SF39">
    <property type="entry name" value="ALANINE--TRNA LIGASE, MITOCHONDRIAL"/>
    <property type="match status" value="1"/>
</dbReference>
<dbReference type="Gene3D" id="2.40.30.130">
    <property type="match status" value="1"/>
</dbReference>
<dbReference type="Pfam" id="PF07973">
    <property type="entry name" value="tRNA_SAD"/>
    <property type="match status" value="1"/>
</dbReference>
<keyword evidence="7 15" id="KW-0547">Nucleotide-binding</keyword>
<dbReference type="OrthoDB" id="2423964at2759"/>
<feature type="binding site" evidence="15">
    <location>
        <position position="745"/>
    </location>
    <ligand>
        <name>Zn(2+)</name>
        <dbReference type="ChEBI" id="CHEBI:29105"/>
    </ligand>
</feature>
<evidence type="ECO:0000256" key="1">
    <source>
        <dbReference type="ARBA" id="ARBA00008429"/>
    </source>
</evidence>
<keyword evidence="6 15" id="KW-0479">Metal-binding</keyword>
<comment type="caution">
    <text evidence="17">The sequence shown here is derived from an EMBL/GenBank/DDBJ whole genome shotgun (WGS) entry which is preliminary data.</text>
</comment>
<dbReference type="GO" id="GO:0002161">
    <property type="term" value="F:aminoacyl-tRNA deacylase activity"/>
    <property type="evidence" value="ECO:0007669"/>
    <property type="project" value="TreeGrafter"/>
</dbReference>
<dbReference type="CDD" id="cd00673">
    <property type="entry name" value="AlaRS_core"/>
    <property type="match status" value="1"/>
</dbReference>
<dbReference type="InterPro" id="IPR018164">
    <property type="entry name" value="Ala-tRNA-synth_IIc_N"/>
</dbReference>
<feature type="binding site" evidence="15">
    <location>
        <position position="749"/>
    </location>
    <ligand>
        <name>Zn(2+)</name>
        <dbReference type="ChEBI" id="CHEBI:29105"/>
    </ligand>
</feature>
<dbReference type="SUPFAM" id="SSF101353">
    <property type="entry name" value="Putative anticodon-binding domain of alanyl-tRNA synthetase (AlaRS)"/>
    <property type="match status" value="1"/>
</dbReference>
<gene>
    <name evidence="17" type="ORF">PVAND_006509</name>
</gene>
<dbReference type="FunFam" id="3.30.980.10:FF:000004">
    <property type="entry name" value="Alanine--tRNA ligase, cytoplasmic"/>
    <property type="match status" value="1"/>
</dbReference>
<proteinExistence type="inferred from homology"/>
<dbReference type="SUPFAM" id="SSF55681">
    <property type="entry name" value="Class II aaRS and biotin synthetases"/>
    <property type="match status" value="1"/>
</dbReference>
<dbReference type="GO" id="GO:0006419">
    <property type="term" value="P:alanyl-tRNA aminoacylation"/>
    <property type="evidence" value="ECO:0007669"/>
    <property type="project" value="InterPro"/>
</dbReference>
<evidence type="ECO:0000256" key="15">
    <source>
        <dbReference type="HAMAP-Rule" id="MF_03133"/>
    </source>
</evidence>
<evidence type="ECO:0000256" key="14">
    <source>
        <dbReference type="ARBA" id="ARBA00048300"/>
    </source>
</evidence>
<dbReference type="SUPFAM" id="SSF55186">
    <property type="entry name" value="ThrRS/AlaRS common domain"/>
    <property type="match status" value="1"/>
</dbReference>
<dbReference type="GO" id="GO:0000049">
    <property type="term" value="F:tRNA binding"/>
    <property type="evidence" value="ECO:0007669"/>
    <property type="project" value="UniProtKB-KW"/>
</dbReference>
<keyword evidence="12 15" id="KW-0030">Aminoacyl-tRNA synthetase</keyword>
<dbReference type="HAMAP" id="MF_00036_B">
    <property type="entry name" value="Ala_tRNA_synth_B"/>
    <property type="match status" value="1"/>
</dbReference>
<dbReference type="Gene3D" id="3.30.930.10">
    <property type="entry name" value="Bira Bifunctional Protein, Domain 2"/>
    <property type="match status" value="1"/>
</dbReference>
<dbReference type="InterPro" id="IPR018165">
    <property type="entry name" value="Ala-tRNA-synth_IIc_core"/>
</dbReference>
<dbReference type="PRINTS" id="PR00980">
    <property type="entry name" value="TRNASYNTHALA"/>
</dbReference>
<dbReference type="InterPro" id="IPR018162">
    <property type="entry name" value="Ala-tRNA-ligase_IIc_anticod-bd"/>
</dbReference>
<comment type="subunit">
    <text evidence="15">Monomer.</text>
</comment>
<dbReference type="Proteomes" id="UP001107558">
    <property type="component" value="Chromosome 2"/>
</dbReference>
<keyword evidence="18" id="KW-1185">Reference proteome</keyword>
<dbReference type="GO" id="GO:0005739">
    <property type="term" value="C:mitochondrion"/>
    <property type="evidence" value="ECO:0007669"/>
    <property type="project" value="TreeGrafter"/>
</dbReference>
<evidence type="ECO:0000256" key="6">
    <source>
        <dbReference type="ARBA" id="ARBA00022723"/>
    </source>
</evidence>
<keyword evidence="10 15" id="KW-0694">RNA-binding</keyword>
<evidence type="ECO:0000256" key="13">
    <source>
        <dbReference type="ARBA" id="ARBA00032577"/>
    </source>
</evidence>
<dbReference type="EC" id="6.1.1.7" evidence="2"/>
<comment type="similarity">
    <text evidence="1">Belongs to the class-II aminoacyl-tRNA synthetase family. Alax-L subfamily.</text>
</comment>
<evidence type="ECO:0000313" key="17">
    <source>
        <dbReference type="EMBL" id="KAG5676693.1"/>
    </source>
</evidence>
<dbReference type="NCBIfam" id="TIGR00344">
    <property type="entry name" value="alaS"/>
    <property type="match status" value="1"/>
</dbReference>
<evidence type="ECO:0000256" key="5">
    <source>
        <dbReference type="ARBA" id="ARBA00022598"/>
    </source>
</evidence>
<dbReference type="FunFam" id="3.30.930.10:FF:000011">
    <property type="entry name" value="Alanine--tRNA ligase, cytoplasmic"/>
    <property type="match status" value="1"/>
</dbReference>
<keyword evidence="11 15" id="KW-0648">Protein biosynthesis</keyword>
<dbReference type="InterPro" id="IPR012947">
    <property type="entry name" value="tRNA_SAD"/>
</dbReference>
<evidence type="ECO:0000256" key="11">
    <source>
        <dbReference type="ARBA" id="ARBA00022917"/>
    </source>
</evidence>
<dbReference type="InterPro" id="IPR023033">
    <property type="entry name" value="Ala_tRNA_ligase_euk/bac"/>
</dbReference>
<sequence>MILNKNILLNTTRLKVITCRNYSTKYRSSKVIRQQFLDYFVKDNDHNFVRSSSVIPFCDPTLSFTNAGMNQFKNIFLGNQQPKYTRVANTQKCIRVGGKHNDLSVVGTDGYHHTFFEMLGNWSFGDYFKKEACEMAWNLLTKVYEIPPERLYVTYFKGDQTLGLKPDIECRDIWLEIGVPINRIVACDAKDNFWEMGKTGPCGGCTEIHVDHLPSYRKVNRAKDVNKDKHDLTELWNIVFIENFRKSDGTIEHLQQKHVDTGMGFERLVAFLQDKRSNYDTDLFIPLFEKIQRITRKPPYLGSFSGDDFKRDMSYRVIADHSRMIAIALADGMFPEENKKLRRILRKCLNVSVKVFSHENLLTETIPVVANILGDTFPELHQKLFTSLDIVKYEDEYYKSLKSSLSKGIKDILEKNPQLMDLDLYEYPGFVQAYNEFKRYKKSNPYEISGDMMIQLYSNFGLDLDFIERLAEIERMTLDINGFENRMEAMKGKSLENFKVDNDIVMRLDGSIPATNNDSKYNYEYDPSSNLYKIKPVKTKILAIFDTNGQSLKSTNESTTSYVKIVTKDSPIYVESGGQESDVGYLEQNGTIFNIESVSSKQNIIFHKIKTNQSANLNVGDEVELSIDNEKRTSCIRNHTATHILNAAIRNIKNLPTYQKSSTVTSENLKIELAMIGPKLNESEIDEIEKLVRRHIKELPLQQTTEVINSQELQSKNNVIMVPGEVYPDEDIHVVSFDDFSHELCCGTHANSTSEILDFTFLSVKSTGRVSYLFNAVTGNKAIEAIKKGDELISQIKSLSENDEIEKFTVILSHLRKIASKLHDNEISYLKKIQCQKLITDMKETIKYKSRDVVSELLDIEMKSVIEQNEPFIVHFLACSDLMQSVSLLKATRLVSDDKPVIIISLVDNEVKARCCVPKEMINENFNAEKWLTHFAKIFNSTVKPPKGQDPLEVCLMKGKKVKSEEFNTMLEQAIAAAKSFANSNILDETRFVKKN</sequence>
<accession>A0A9J6C456</accession>